<protein>
    <recommendedName>
        <fullName evidence="3">Bacterial surface antigen (D15) domain-containing protein</fullName>
    </recommendedName>
</protein>
<accession>A0A1T5C2K8</accession>
<dbReference type="RefSeq" id="WP_079641880.1">
    <property type="nucleotide sequence ID" value="NZ_FUZF01000003.1"/>
</dbReference>
<dbReference type="AlphaFoldDB" id="A0A1T5C2K8"/>
<name>A0A1T5C2K8_9SPHI</name>
<organism evidence="1 2">
    <name type="scientific">Sphingobacterium nematocida</name>
    <dbReference type="NCBI Taxonomy" id="1513896"/>
    <lineage>
        <taxon>Bacteria</taxon>
        <taxon>Pseudomonadati</taxon>
        <taxon>Bacteroidota</taxon>
        <taxon>Sphingobacteriia</taxon>
        <taxon>Sphingobacteriales</taxon>
        <taxon>Sphingobacteriaceae</taxon>
        <taxon>Sphingobacterium</taxon>
    </lineage>
</organism>
<dbReference type="OrthoDB" id="1016806at2"/>
<evidence type="ECO:0000313" key="2">
    <source>
        <dbReference type="Proteomes" id="UP000190150"/>
    </source>
</evidence>
<evidence type="ECO:0008006" key="3">
    <source>
        <dbReference type="Google" id="ProtNLM"/>
    </source>
</evidence>
<reference evidence="2" key="1">
    <citation type="submission" date="2017-02" db="EMBL/GenBank/DDBJ databases">
        <authorList>
            <person name="Varghese N."/>
            <person name="Submissions S."/>
        </authorList>
    </citation>
    <scope>NUCLEOTIDE SEQUENCE [LARGE SCALE GENOMIC DNA]</scope>
    <source>
        <strain evidence="2">DSM 24091</strain>
    </source>
</reference>
<gene>
    <name evidence="1" type="ORF">SAMN05660841_01053</name>
</gene>
<evidence type="ECO:0000313" key="1">
    <source>
        <dbReference type="EMBL" id="SKB53569.1"/>
    </source>
</evidence>
<dbReference type="STRING" id="1513896.SAMN05660841_01053"/>
<dbReference type="EMBL" id="FUZF01000003">
    <property type="protein sequence ID" value="SKB53569.1"/>
    <property type="molecule type" value="Genomic_DNA"/>
</dbReference>
<proteinExistence type="predicted"/>
<sequence length="339" mass="39337">MQYFLSRITRIIIAFILFVSSSLKAQEVGFKLDFFGYADNREFGAIYTQPKTIFGTIISPQLYFKLDDRHVVYGGVHYNQDFGKHPENKQRFNPIAYYNYTSPNIDFAIGFIPRYERLKDMPRVVLADTLMYDRPNIEGMYFQYSKGGFKQRIFIDWLSKQSYNHREQFTAGILGIYRAGLFYIDHAGLLYHNALTSNDALEEHIQDNAVITAKLGLDFSHKTLFDSLTVDAGAVIGFDRVRTEYEMRTARGFISTQHIGYKKFAVTNTIYIGEAQNLPNGDSFYHRDKYDRLDFSWSPFKTAAIEGKLVASFHISKGQVDNQQAFTLRYNFGQPLWRR</sequence>
<keyword evidence="2" id="KW-1185">Reference proteome</keyword>
<dbReference type="Proteomes" id="UP000190150">
    <property type="component" value="Unassembled WGS sequence"/>
</dbReference>